<evidence type="ECO:0000259" key="14">
    <source>
        <dbReference type="PROSITE" id="PS50102"/>
    </source>
</evidence>
<dbReference type="GO" id="GO:0006397">
    <property type="term" value="P:mRNA processing"/>
    <property type="evidence" value="ECO:0007669"/>
    <property type="project" value="UniProtKB-KW"/>
</dbReference>
<accession>A0AAD5LIJ5</accession>
<feature type="compositionally biased region" description="Basic and acidic residues" evidence="12">
    <location>
        <begin position="924"/>
        <end position="942"/>
    </location>
</feature>
<comment type="caution">
    <text evidence="16">The sequence shown here is derived from an EMBL/GenBank/DDBJ whole genome shotgun (WGS) entry which is preliminary data.</text>
</comment>
<feature type="region of interest" description="Disordered" evidence="12">
    <location>
        <begin position="616"/>
        <end position="637"/>
    </location>
</feature>
<feature type="compositionally biased region" description="Acidic residues" evidence="12">
    <location>
        <begin position="478"/>
        <end position="489"/>
    </location>
</feature>
<feature type="region of interest" description="Disordered" evidence="12">
    <location>
        <begin position="473"/>
        <end position="504"/>
    </location>
</feature>
<dbReference type="GO" id="GO:0006401">
    <property type="term" value="P:RNA catabolic process"/>
    <property type="evidence" value="ECO:0007669"/>
    <property type="project" value="UniProtKB-ARBA"/>
</dbReference>
<dbReference type="SMART" id="SM00360">
    <property type="entry name" value="RRM"/>
    <property type="match status" value="1"/>
</dbReference>
<keyword evidence="7" id="KW-0508">mRNA splicing</keyword>
<dbReference type="EMBL" id="JAKCXM010000187">
    <property type="protein sequence ID" value="KAJ0399303.1"/>
    <property type="molecule type" value="Genomic_DNA"/>
</dbReference>
<feature type="region of interest" description="Disordered" evidence="12">
    <location>
        <begin position="871"/>
        <end position="997"/>
    </location>
</feature>
<evidence type="ECO:0000256" key="8">
    <source>
        <dbReference type="ARBA" id="ARBA00023242"/>
    </source>
</evidence>
<keyword evidence="6 11" id="KW-0694">RNA-binding</keyword>
<dbReference type="GO" id="GO:0051028">
    <property type="term" value="P:mRNA transport"/>
    <property type="evidence" value="ECO:0007669"/>
    <property type="project" value="UniProtKB-KW"/>
</dbReference>
<keyword evidence="5" id="KW-0509">mRNA transport</keyword>
<evidence type="ECO:0000256" key="12">
    <source>
        <dbReference type="SAM" id="MobiDB-lite"/>
    </source>
</evidence>
<evidence type="ECO:0000256" key="11">
    <source>
        <dbReference type="PROSITE-ProRule" id="PRU00176"/>
    </source>
</evidence>
<feature type="compositionally biased region" description="Basic residues" evidence="12">
    <location>
        <begin position="912"/>
        <end position="923"/>
    </location>
</feature>
<protein>
    <recommendedName>
        <fullName evidence="2">Nuclear cap-binding protein subunit 2</fullName>
    </recommendedName>
    <alternativeName>
        <fullName evidence="10">20 kDa nuclear cap-binding protein</fullName>
    </alternativeName>
    <alternativeName>
        <fullName evidence="9">NCBP 20 kDa subunit</fullName>
    </alternativeName>
</protein>
<dbReference type="Gene3D" id="3.30.70.330">
    <property type="match status" value="1"/>
</dbReference>
<gene>
    <name evidence="16" type="ORF">P43SY_000142</name>
</gene>
<dbReference type="PROSITE" id="PS50021">
    <property type="entry name" value="CH"/>
    <property type="match status" value="1"/>
</dbReference>
<keyword evidence="3" id="KW-0813">Transport</keyword>
<comment type="subcellular location">
    <subcellularLocation>
        <location evidence="1">Nucleus</location>
    </subcellularLocation>
</comment>
<reference evidence="16" key="1">
    <citation type="submission" date="2021-12" db="EMBL/GenBank/DDBJ databases">
        <title>Prjna785345.</title>
        <authorList>
            <person name="Rujirawat T."/>
            <person name="Krajaejun T."/>
        </authorList>
    </citation>
    <scope>NUCLEOTIDE SEQUENCE</scope>
    <source>
        <strain evidence="16">Pi057C3</strain>
    </source>
</reference>
<evidence type="ECO:0000256" key="4">
    <source>
        <dbReference type="ARBA" id="ARBA00022664"/>
    </source>
</evidence>
<dbReference type="InterPro" id="IPR012677">
    <property type="entry name" value="Nucleotide-bd_a/b_plait_sf"/>
</dbReference>
<dbReference type="AlphaFoldDB" id="A0AAD5LIJ5"/>
<evidence type="ECO:0000313" key="16">
    <source>
        <dbReference type="EMBL" id="KAJ0399303.1"/>
    </source>
</evidence>
<dbReference type="PROSITE" id="PS50102">
    <property type="entry name" value="RRM"/>
    <property type="match status" value="1"/>
</dbReference>
<evidence type="ECO:0000256" key="5">
    <source>
        <dbReference type="ARBA" id="ARBA00022816"/>
    </source>
</evidence>
<dbReference type="Proteomes" id="UP001209570">
    <property type="component" value="Unassembled WGS sequence"/>
</dbReference>
<dbReference type="InterPro" id="IPR002048">
    <property type="entry name" value="EF_hand_dom"/>
</dbReference>
<dbReference type="PANTHER" id="PTHR33946">
    <property type="match status" value="1"/>
</dbReference>
<evidence type="ECO:0000256" key="2">
    <source>
        <dbReference type="ARBA" id="ARBA00019878"/>
    </source>
</evidence>
<dbReference type="Pfam" id="PF00307">
    <property type="entry name" value="CH"/>
    <property type="match status" value="2"/>
</dbReference>
<organism evidence="16 17">
    <name type="scientific">Pythium insidiosum</name>
    <name type="common">Pythiosis disease agent</name>
    <dbReference type="NCBI Taxonomy" id="114742"/>
    <lineage>
        <taxon>Eukaryota</taxon>
        <taxon>Sar</taxon>
        <taxon>Stramenopiles</taxon>
        <taxon>Oomycota</taxon>
        <taxon>Peronosporomycetes</taxon>
        <taxon>Pythiales</taxon>
        <taxon>Pythiaceae</taxon>
        <taxon>Pythium</taxon>
    </lineage>
</organism>
<evidence type="ECO:0000256" key="7">
    <source>
        <dbReference type="ARBA" id="ARBA00023187"/>
    </source>
</evidence>
<dbReference type="InterPro" id="IPR034148">
    <property type="entry name" value="NCBP2_RRM"/>
</dbReference>
<dbReference type="InterPro" id="IPR001715">
    <property type="entry name" value="CH_dom"/>
</dbReference>
<feature type="compositionally biased region" description="Acidic residues" evidence="12">
    <location>
        <begin position="976"/>
        <end position="997"/>
    </location>
</feature>
<dbReference type="GO" id="GO:0005634">
    <property type="term" value="C:nucleus"/>
    <property type="evidence" value="ECO:0007669"/>
    <property type="project" value="UniProtKB-SubCell"/>
</dbReference>
<evidence type="ECO:0000256" key="3">
    <source>
        <dbReference type="ARBA" id="ARBA00022448"/>
    </source>
</evidence>
<sequence length="997" mass="111596">MSYQLPSSFLQKFTPKEIHELKRVFREHDHDAAAEISASELQTVLLKMGENVTTNQTATILKQVPLARPAYVSFQEFLNLFYDLRTGGIALDAATLMEQVTLAPVSPAPAPAPPTSAPSMHAVEPRAVNWEVVTPGKSDDDKAANAKYAISCAQKIGATVFLTFEDIVEVKPKMIMTFEWHMRQVTSIQARVDAWAPIWDEKHGVWVSGIGGPNASMTFEERYAATLDSEWHMRQVTSIQARVDAWAPIWDKKHGVWVSGIGGPNASMTFEERYAATLDSVTTSSVEGALMYLQRDCIDVGESPRAAGCRRKNDVKVIIFLEVTIANTDAALAEYQDDRYTYPEFCPFVEMRDGQCIFTNETNTVTTVTEFPPECKQFNGVDGQPDIGPCVGAAAFPTDSVAPYSDTVWFSYPNSCVMTKWKDGKSAACRQQYKGGLCPFGEKPDGVSCTFSYRILGFLKIDDLVGITNMSRHTESATNDDDSSLDDESSSAAGEGDAGNPPQGDFYRDYADFCMDNRTEFHAYDTDRTLGLRSIKSIDFWRNPSDDRANRNRTEFMIKLYNKLSDPATNNMERLPTDLKSLAKKNPPCYENAKACFDARIPAYTFPTLSRAPRTVPDTQLRSRKVKGENEKNKSAGHRLNRATGIMAMLFLADSLYLLALVHAVEPRAVNWEVVTPGKSDDDKAANAKYAISCAQKIGATVFLTFEDIVEVKPKMIMTYMLRTPFATLQFSIHTAPASPPKAPTNMAELYKEVLEEEERVLRGPQQRKYWDRKTYSSLEEQQRAIAASSTLYIGNLSFFTSEVQIYELFSRVGNVKRVIMGLDRFKKTPCGFCFVEYNTHDEAAACANFLNETKLDNRVIRVEMDGGFKEGRQFGRGASGGQVRDDRRSKDDYDPGRGGYGRSNAVSDGHHFRRTMPPRKRSRGDSFVDEPARKTERRESPSRGNAASNRDAPMEALQPEEEEEENPRFRHREKEEEEDENDDVDAEADAEATLDA</sequence>
<dbReference type="CDD" id="cd12240">
    <property type="entry name" value="RRM_NCBP2"/>
    <property type="match status" value="1"/>
</dbReference>
<dbReference type="PROSITE" id="PS50222">
    <property type="entry name" value="EF_HAND_2"/>
    <property type="match status" value="1"/>
</dbReference>
<proteinExistence type="predicted"/>
<dbReference type="GO" id="GO:0008380">
    <property type="term" value="P:RNA splicing"/>
    <property type="evidence" value="ECO:0007669"/>
    <property type="project" value="UniProtKB-KW"/>
</dbReference>
<dbReference type="PANTHER" id="PTHR33946:SF4">
    <property type="entry name" value="COAGULATION FACTOR XI"/>
    <property type="match status" value="1"/>
</dbReference>
<dbReference type="InterPro" id="IPR035979">
    <property type="entry name" value="RBD_domain_sf"/>
</dbReference>
<dbReference type="GO" id="GO:0005509">
    <property type="term" value="F:calcium ion binding"/>
    <property type="evidence" value="ECO:0007669"/>
    <property type="project" value="InterPro"/>
</dbReference>
<feature type="compositionally biased region" description="Basic and acidic residues" evidence="12">
    <location>
        <begin position="884"/>
        <end position="896"/>
    </location>
</feature>
<dbReference type="InterPro" id="IPR011992">
    <property type="entry name" value="EF-hand-dom_pair"/>
</dbReference>
<dbReference type="InterPro" id="IPR000504">
    <property type="entry name" value="RRM_dom"/>
</dbReference>
<keyword evidence="8" id="KW-0539">Nucleus</keyword>
<dbReference type="CDD" id="cd21220">
    <property type="entry name" value="CH_PLS_FIM_rpt4"/>
    <property type="match status" value="1"/>
</dbReference>
<dbReference type="Gene3D" id="1.10.238.10">
    <property type="entry name" value="EF-hand"/>
    <property type="match status" value="1"/>
</dbReference>
<dbReference type="SUPFAM" id="SSF54928">
    <property type="entry name" value="RNA-binding domain, RBD"/>
    <property type="match status" value="1"/>
</dbReference>
<dbReference type="GO" id="GO:0003723">
    <property type="term" value="F:RNA binding"/>
    <property type="evidence" value="ECO:0007669"/>
    <property type="project" value="UniProtKB-UniRule"/>
</dbReference>
<dbReference type="FunFam" id="3.30.70.330:FF:000538">
    <property type="entry name" value="Nuclear cap-binding protein subunit 2"/>
    <property type="match status" value="1"/>
</dbReference>
<keyword evidence="4" id="KW-0507">mRNA processing</keyword>
<evidence type="ECO:0000256" key="1">
    <source>
        <dbReference type="ARBA" id="ARBA00004123"/>
    </source>
</evidence>
<evidence type="ECO:0000256" key="10">
    <source>
        <dbReference type="ARBA" id="ARBA00032996"/>
    </source>
</evidence>
<feature type="domain" description="Calponin-homology (CH)" evidence="13">
    <location>
        <begin position="619"/>
        <end position="729"/>
    </location>
</feature>
<dbReference type="InterPro" id="IPR036872">
    <property type="entry name" value="CH_dom_sf"/>
</dbReference>
<dbReference type="SUPFAM" id="SSF47473">
    <property type="entry name" value="EF-hand"/>
    <property type="match status" value="1"/>
</dbReference>
<dbReference type="SUPFAM" id="SSF47576">
    <property type="entry name" value="Calponin-homology domain, CH-domain"/>
    <property type="match status" value="2"/>
</dbReference>
<evidence type="ECO:0000256" key="6">
    <source>
        <dbReference type="ARBA" id="ARBA00022884"/>
    </source>
</evidence>
<dbReference type="Gene3D" id="1.10.418.10">
    <property type="entry name" value="Calponin-like domain"/>
    <property type="match status" value="2"/>
</dbReference>
<dbReference type="Pfam" id="PF00076">
    <property type="entry name" value="RRM_1"/>
    <property type="match status" value="1"/>
</dbReference>
<feature type="domain" description="RRM" evidence="14">
    <location>
        <begin position="790"/>
        <end position="868"/>
    </location>
</feature>
<evidence type="ECO:0000259" key="15">
    <source>
        <dbReference type="PROSITE" id="PS50222"/>
    </source>
</evidence>
<name>A0AAD5LIJ5_PYTIN</name>
<evidence type="ECO:0000313" key="17">
    <source>
        <dbReference type="Proteomes" id="UP001209570"/>
    </source>
</evidence>
<keyword evidence="17" id="KW-1185">Reference proteome</keyword>
<feature type="domain" description="EF-hand" evidence="15">
    <location>
        <begin position="16"/>
        <end position="51"/>
    </location>
</feature>
<evidence type="ECO:0000256" key="9">
    <source>
        <dbReference type="ARBA" id="ARBA00032288"/>
    </source>
</evidence>
<evidence type="ECO:0000259" key="13">
    <source>
        <dbReference type="PROSITE" id="PS50021"/>
    </source>
</evidence>